<sequence>MKRQRTLPAPSKLSPLKEQSVPAAAGGPLVHNWRQAAPSSIPAALQHPAFGMFLDWVKKGACSQEDMEAAAQLCAVAAPYYSYEAELQSRVVPLLCEYLGVSRRQDSLTPFSLRDGECSVKPDWHVVDDRDGVTCLLVLMQANNGLNPAVTPLLGPHLRVSSLAWLGRITVCPLTPLLNILWLEDDPQVRNLACTLRALKDTLAQLRTFYSSIPVAPPQIRNPGILQGLPYPLLEQYGNACLLSCGGRMVYEAVRPADNVRVVVKFARFYGVAAHVAWANLGLAPKLFRKEQLPGGICMFEMELLDEAEGWQSLFALAGTPDARSAEAAALQQLKTAHASSQPAFVHGDMRKANCVVRPARASSGSSGSGGWEVRFLDFEFAGVEGVDRYPSPLNPSVPWAPGAEYGLPLDRSHDIHLLQQDGR</sequence>
<dbReference type="EMBL" id="LSYV01000038">
    <property type="protein sequence ID" value="KXZ47209.1"/>
    <property type="molecule type" value="Genomic_DNA"/>
</dbReference>
<reference evidence="2" key="1">
    <citation type="journal article" date="2016" name="Nat. Commun.">
        <title>The Gonium pectorale genome demonstrates co-option of cell cycle regulation during the evolution of multicellularity.</title>
        <authorList>
            <person name="Hanschen E.R."/>
            <person name="Marriage T.N."/>
            <person name="Ferris P.J."/>
            <person name="Hamaji T."/>
            <person name="Toyoda A."/>
            <person name="Fujiyama A."/>
            <person name="Neme R."/>
            <person name="Noguchi H."/>
            <person name="Minakuchi Y."/>
            <person name="Suzuki M."/>
            <person name="Kawai-Toyooka H."/>
            <person name="Smith D.R."/>
            <person name="Sparks H."/>
            <person name="Anderson J."/>
            <person name="Bakaric R."/>
            <person name="Luria V."/>
            <person name="Karger A."/>
            <person name="Kirschner M.W."/>
            <person name="Durand P.M."/>
            <person name="Michod R.E."/>
            <person name="Nozaki H."/>
            <person name="Olson B.J."/>
        </authorList>
    </citation>
    <scope>NUCLEOTIDE SEQUENCE [LARGE SCALE GENOMIC DNA]</scope>
    <source>
        <strain evidence="2">NIES-2863</strain>
    </source>
</reference>
<keyword evidence="2" id="KW-1185">Reference proteome</keyword>
<dbReference type="InterPro" id="IPR011009">
    <property type="entry name" value="Kinase-like_dom_sf"/>
</dbReference>
<organism evidence="1 2">
    <name type="scientific">Gonium pectorale</name>
    <name type="common">Green alga</name>
    <dbReference type="NCBI Taxonomy" id="33097"/>
    <lineage>
        <taxon>Eukaryota</taxon>
        <taxon>Viridiplantae</taxon>
        <taxon>Chlorophyta</taxon>
        <taxon>core chlorophytes</taxon>
        <taxon>Chlorophyceae</taxon>
        <taxon>CS clade</taxon>
        <taxon>Chlamydomonadales</taxon>
        <taxon>Volvocaceae</taxon>
        <taxon>Gonium</taxon>
    </lineage>
</organism>
<dbReference type="STRING" id="33097.A0A150GBK5"/>
<dbReference type="SUPFAM" id="SSF56112">
    <property type="entry name" value="Protein kinase-like (PK-like)"/>
    <property type="match status" value="1"/>
</dbReference>
<dbReference type="Proteomes" id="UP000075714">
    <property type="component" value="Unassembled WGS sequence"/>
</dbReference>
<dbReference type="AlphaFoldDB" id="A0A150GBK5"/>
<gene>
    <name evidence="1" type="ORF">GPECTOR_37g215</name>
</gene>
<comment type="caution">
    <text evidence="1">The sequence shown here is derived from an EMBL/GenBank/DDBJ whole genome shotgun (WGS) entry which is preliminary data.</text>
</comment>
<name>A0A150GBK5_GONPE</name>
<evidence type="ECO:0000313" key="2">
    <source>
        <dbReference type="Proteomes" id="UP000075714"/>
    </source>
</evidence>
<accession>A0A150GBK5</accession>
<evidence type="ECO:0008006" key="3">
    <source>
        <dbReference type="Google" id="ProtNLM"/>
    </source>
</evidence>
<evidence type="ECO:0000313" key="1">
    <source>
        <dbReference type="EMBL" id="KXZ47209.1"/>
    </source>
</evidence>
<dbReference type="OrthoDB" id="541672at2759"/>
<proteinExistence type="predicted"/>
<protein>
    <recommendedName>
        <fullName evidence="3">Aminoglycoside phosphotransferase domain-containing protein</fullName>
    </recommendedName>
</protein>